<dbReference type="NCBIfam" id="TIGR02232">
    <property type="entry name" value="myxo_disulf_rpt"/>
    <property type="match status" value="3"/>
</dbReference>
<dbReference type="GO" id="GO:0016020">
    <property type="term" value="C:membrane"/>
    <property type="evidence" value="ECO:0007669"/>
    <property type="project" value="InterPro"/>
</dbReference>
<dbReference type="PANTHER" id="PTHR46769">
    <property type="entry name" value="POLYCYSTIC KIDNEY AND HEPATIC DISEASE 1 (AUTOSOMAL RECESSIVE)-LIKE 1"/>
    <property type="match status" value="1"/>
</dbReference>
<keyword evidence="3" id="KW-0106">Calcium</keyword>
<dbReference type="InterPro" id="IPR003644">
    <property type="entry name" value="Calx_beta"/>
</dbReference>
<keyword evidence="4" id="KW-1015">Disulfide bond</keyword>
<evidence type="ECO:0000256" key="3">
    <source>
        <dbReference type="ARBA" id="ARBA00022837"/>
    </source>
</evidence>
<evidence type="ECO:0000313" key="8">
    <source>
        <dbReference type="EMBL" id="CAD8624216.1"/>
    </source>
</evidence>
<dbReference type="InterPro" id="IPR013783">
    <property type="entry name" value="Ig-like_fold"/>
</dbReference>
<proteinExistence type="predicted"/>
<sequence length="2920" mass="309740">MPVNGTVTVVCRSGKSGVENGGLKYARIWIAGLGWSRPDTSKVFWYIDAWSLRTTWGGGPPPSGCGDYVADKDCTDSVVIPQGQTVLLDISPPRLYLLLVEGTLIFDRRDIELKASYILLRGGTLQIGTEASPFLHKATITLFGQPRSIELPIFGSKVLACYACVLDMHGAPQVAWTELAATAMPGDRQIEVTDAVDWEPGAKIVIATTDFESPLSSHSEVATIDAVLNGGRILRLRDVTSCPTYSNAGSPSDCATSTSLSWPHLGESRSYDGREVAFRAEVGLLSRNVILQGDADGILCPEAALADDGVTVLSCNQHAAQIFLHSPGPDSLVGRLSNVEVRNAGQAFRLGRYAIHWHMIGDIRSSYQRNCSIHHSWNRGAAVHGVNYLRAEFNLMYSIMGHAFFIEDGVEQYNYVRGNVGIRVVPSMNLLNTDQTPAVFWVTNANNYIINNRAVGSLRYGIWYRPEISATGTSVNTPAVLPINIPILLSSNNIAHSNGKYGLRVYDVYQPNQPSVFQGYQLWRNGVAAWTGTVIGQVGFDGFVCVNNGQSVFEGRATTVSSWKSTFISGALLVDYPDLPLGRSFAIVSDTFGDAVEMGGPQAEGLLLPWNENAGGGLVVTNVTFVNFLMPCIRGCAHCGRGGAPSFGDGAFETRFQGIRFVNSSRRAYFRHPNEAYLYDLDGSLTGTGVKETYTRGGNIRGSSFVGTSILLPPTSCTPSAFVSGVGTGGSICTGIVFRRFWHMIRSPSSWVGKALCVHMPWASVSNRCQSLQPQCNCLPYLKMGWMGNVFLAAEGYRYDLQMDLNSWELADPVRWNIKVWDTQPAEKFRFSHRLLQWTAADRWLRPLYTLDTGIGQTYPQNYLYNTTACTYFGCGQLSVIPKYSIMDDDVEANYTMGIGKPGLIPIPSAGNRAWTILQDSDGSGAVLTLLVQGGGGPSHQDITSTVRACPIAGCWPPPPPPPVSVDQTFGLWSDPSTWNGTLDSIANPLNVIEAIPSGRGDFTYKLLSSQKWQSSRPGPGEDVWIPPWKKVILDTSTPMLGRVVVEGMLLINDTSANLTAVYFEIRGGRLVIAQTDANGQVIGPYTGRCTITLVGTNPQLSRVNGADPRQTPSLHFGREGVELGSGILGVFGEFLAWGQPVSHSWVYLAEMAAAGDTTIIVDATVDWPVGAEIVISATDYDPHEAEVRTISGVAPVLGGGSRTALNLSSPLFFRHFAGPSVQFGTRQLRIRAEVGLLTRNIVIRGDGQGEETHYSTWNAQSNAVTQGGPRCGNKVCEPGEDSRGCSVDCRGPAFEYGVGVLVSSFSDDSAVCGRDGACSSGYRRTFNGTINVSNVELRYFGQNNLRPGLTLAGLGDGGRRSMATNLSFNRGYFKAISVEGTSRSRIKGAVVYRAILPVVVVLSTSAESFGNVIEGLLAVVGIFWNTHRGAMQGLGMSNSKLDAMIGMFHDGGDGSLFISNVAAGSERAGFSGPGIPCDVMAQGLTSPTFDGNSAHSSLSGFWFDFYSVQNNAASCLLLARFTAWKLWHYGVYGELLAGSEVILREIYLADARVGVRISLGGHGRISRRIRLENSLLVGRSDNSNCLRKAPSLWTCAHAMAYCSHLNSESTLVGVAGILIGVFPQSVNMAPIVHPWNDVDAYSLVDGQTDISGVTLANYGVSPCPADNGIRDAAISGHALNAHAADGWHPVTLQRMELVGVDGDSMLRLQPPNPDWLNQADCIDMDCDGPKHVLIRDEDGTFLGGTGGAVLSRAELFSSKSFFGLPYSDPINRPINQSFWYPNLPVAMRSDRSGVLLNVTRSWLYGGFGISRTGCTLEPAWNAWRCPAGPASSYRMLVLENLDADNEIRRISPVAIASDDGYVDMLNGCMDHGWCFSYTCLKRLMSFWSIIAVGRTYTVFTTGSPPQAMRMSLLHAQQDDKSVVRIFYPGALRLQVFVGTTFMEDTNMHGGQAKAQLVRQGKWAGNGPSGTYLEQGVSVSCGCLLAGMCVSAGASTSSRCDTPSNTHGANAFDRSSNFLSIVIGGHDVASSFIDVRAMPVVQVSLSVSVSEQNFYLVKDAFLSNLALVLGINPRRISVVDVVAGRRRRFRSLFQSGGGGETSISLEIVPDPIIGFDPTVITVLDAVGIVNVTVTRSVNVAGNCSAEYWVYGDETTTALAGADFTAAAGSVFFQSGQTTATIAVSVFSAGGYRPVPATFWIGLRSATNASLGSASALVSLIGVYPPPPPAPQAVDGTATASTVRVQWRAAEWPAAPTQDLAIARTWDLRCNWSNLEFNMSGAFNDSIISAAAALDALSATESSLSTGVANVNGLGAHTAVQCKVRMETSQGWGGWSQSSAVIWSLAVCGDGIRQGSEQCDDGNTTDGDGCSFNCTVELSWSCSRNGLAGPDRCNQGCGNGTVESSEQCDDGNNIAGDGCSLLCRAELGWNCSIPSGLTASKCSTVCGDGIWVSGREGCDDGGHVVGDGCAANCTVEAGSSCSSTLGAPSVCQSCGNSRLEGTEVCDDGRVSGACNTSCNGVIPGWSCISASGAGSTCIAGPAAPDRPVGTDIQMTTVSWRWTTPADYGSPVLYFIWQLAVPIAGNASVDWSRMTVASANATAGPIGTQTLTLFNLSAGTVMVFRVRACSSVACGPFGLASSPARTLDDSAKNLQGIGSSLESGNLQGLGLNISNLTVQQPPDAPVAPPSGSSGLVNISDLLVALGLNGSQSDSSFVVSQPSVDYNPSAQTGGYPSSVPMSQFTGELLDKLPALVPSRGCAGMVSGLKLGPSATSAVCAIVDRSAAGPGFFEPSTCRDTVVAKLYSAKGNSPAAASAAAAYGRTADCSATVHDIGCVAGGDLRNVSTSLYGLCQDACLSWQTRCFGRQGTDAASFCTFGTGAGSLALSRPSSADLMCVCPGQAMCIHCVYVLHSNCDAAIIG</sequence>
<evidence type="ECO:0000256" key="5">
    <source>
        <dbReference type="ARBA" id="ARBA00023180"/>
    </source>
</evidence>
<feature type="domain" description="Fibronectin type-III" evidence="6">
    <location>
        <begin position="2542"/>
        <end position="2647"/>
    </location>
</feature>
<evidence type="ECO:0000256" key="1">
    <source>
        <dbReference type="ARBA" id="ARBA00022729"/>
    </source>
</evidence>
<dbReference type="Pfam" id="PF13948">
    <property type="entry name" value="DUF4215"/>
    <property type="match status" value="3"/>
</dbReference>
<dbReference type="PROSITE" id="PS50853">
    <property type="entry name" value="FN3"/>
    <property type="match status" value="1"/>
</dbReference>
<evidence type="ECO:0008006" key="9">
    <source>
        <dbReference type="Google" id="ProtNLM"/>
    </source>
</evidence>
<dbReference type="PROSITE" id="PS51484">
    <property type="entry name" value="G8"/>
    <property type="match status" value="2"/>
</dbReference>
<dbReference type="Pfam" id="PF24606">
    <property type="entry name" value="CEMIP_beta-hel"/>
    <property type="match status" value="1"/>
</dbReference>
<dbReference type="InterPro" id="IPR019316">
    <property type="entry name" value="G8_domain"/>
</dbReference>
<evidence type="ECO:0000259" key="6">
    <source>
        <dbReference type="PROSITE" id="PS50853"/>
    </source>
</evidence>
<dbReference type="SMART" id="SM01225">
    <property type="entry name" value="G8"/>
    <property type="match status" value="2"/>
</dbReference>
<dbReference type="InterPro" id="IPR052387">
    <property type="entry name" value="Fibrocystin"/>
</dbReference>
<organism evidence="8">
    <name type="scientific">Cryptomonas curvata</name>
    <dbReference type="NCBI Taxonomy" id="233186"/>
    <lineage>
        <taxon>Eukaryota</taxon>
        <taxon>Cryptophyceae</taxon>
        <taxon>Cryptomonadales</taxon>
        <taxon>Cryptomonadaceae</taxon>
        <taxon>Cryptomonas</taxon>
    </lineage>
</organism>
<dbReference type="InterPro" id="IPR038081">
    <property type="entry name" value="CalX-like_sf"/>
</dbReference>
<dbReference type="EMBL" id="HBEZ01003401">
    <property type="protein sequence ID" value="CAD8624216.1"/>
    <property type="molecule type" value="Transcribed_RNA"/>
</dbReference>
<dbReference type="GO" id="GO:0007154">
    <property type="term" value="P:cell communication"/>
    <property type="evidence" value="ECO:0007669"/>
    <property type="project" value="InterPro"/>
</dbReference>
<evidence type="ECO:0000259" key="7">
    <source>
        <dbReference type="PROSITE" id="PS51484"/>
    </source>
</evidence>
<feature type="domain" description="G8" evidence="7">
    <location>
        <begin position="1011"/>
        <end position="1151"/>
    </location>
</feature>
<dbReference type="Gene3D" id="2.60.40.2030">
    <property type="match status" value="1"/>
</dbReference>
<dbReference type="InterPro" id="IPR036116">
    <property type="entry name" value="FN3_sf"/>
</dbReference>
<evidence type="ECO:0000256" key="4">
    <source>
        <dbReference type="ARBA" id="ARBA00023157"/>
    </source>
</evidence>
<accession>A0A7S0QDE0</accession>
<dbReference type="PANTHER" id="PTHR46769:SF2">
    <property type="entry name" value="FIBROCYSTIN-L ISOFORM 2 PRECURSOR-RELATED"/>
    <property type="match status" value="1"/>
</dbReference>
<dbReference type="SUPFAM" id="SSF49265">
    <property type="entry name" value="Fibronectin type III"/>
    <property type="match status" value="1"/>
</dbReference>
<feature type="domain" description="G8" evidence="7">
    <location>
        <begin position="54"/>
        <end position="181"/>
    </location>
</feature>
<dbReference type="CDD" id="cd00063">
    <property type="entry name" value="FN3"/>
    <property type="match status" value="1"/>
</dbReference>
<dbReference type="SUPFAM" id="SSF141072">
    <property type="entry name" value="CalX-like"/>
    <property type="match status" value="1"/>
</dbReference>
<keyword evidence="1" id="KW-0732">Signal</keyword>
<keyword evidence="5" id="KW-0325">Glycoprotein</keyword>
<gene>
    <name evidence="8" type="ORF">CCUR1050_LOCUS1892</name>
</gene>
<name>A0A7S0QDE0_9CRYP</name>
<dbReference type="Gene3D" id="2.60.40.10">
    <property type="entry name" value="Immunoglobulins"/>
    <property type="match status" value="1"/>
</dbReference>
<evidence type="ECO:0000256" key="2">
    <source>
        <dbReference type="ARBA" id="ARBA00022737"/>
    </source>
</evidence>
<dbReference type="Pfam" id="PF10162">
    <property type="entry name" value="G8"/>
    <property type="match status" value="2"/>
</dbReference>
<dbReference type="InterPro" id="IPR055401">
    <property type="entry name" value="CEMIP_beta-hel_dom"/>
</dbReference>
<dbReference type="InterPro" id="IPR003961">
    <property type="entry name" value="FN3_dom"/>
</dbReference>
<protein>
    <recommendedName>
        <fullName evidence="9">G8 domain-containing protein</fullName>
    </recommendedName>
</protein>
<dbReference type="SMART" id="SM00060">
    <property type="entry name" value="FN3"/>
    <property type="match status" value="2"/>
</dbReference>
<reference evidence="8" key="1">
    <citation type="submission" date="2021-01" db="EMBL/GenBank/DDBJ databases">
        <authorList>
            <person name="Corre E."/>
            <person name="Pelletier E."/>
            <person name="Niang G."/>
            <person name="Scheremetjew M."/>
            <person name="Finn R."/>
            <person name="Kale V."/>
            <person name="Holt S."/>
            <person name="Cochrane G."/>
            <person name="Meng A."/>
            <person name="Brown T."/>
            <person name="Cohen L."/>
        </authorList>
    </citation>
    <scope>NUCLEOTIDE SEQUENCE</scope>
    <source>
        <strain evidence="8">CCAP979/52</strain>
    </source>
</reference>
<dbReference type="InterPro" id="IPR011936">
    <property type="entry name" value="Myxo_disulph_rpt"/>
</dbReference>
<keyword evidence="2" id="KW-0677">Repeat</keyword>
<dbReference type="Pfam" id="PF03160">
    <property type="entry name" value="Calx-beta"/>
    <property type="match status" value="1"/>
</dbReference>